<feature type="signal peptide" evidence="2">
    <location>
        <begin position="1"/>
        <end position="20"/>
    </location>
</feature>
<evidence type="ECO:0000313" key="5">
    <source>
        <dbReference type="Proteomes" id="UP000006039"/>
    </source>
</evidence>
<dbReference type="VEuPathDB" id="FungiDB:GGTG_09334"/>
<dbReference type="AlphaFoldDB" id="J3P737"/>
<feature type="chain" id="PRO_5015094959" evidence="2">
    <location>
        <begin position="21"/>
        <end position="74"/>
    </location>
</feature>
<dbReference type="EnsemblFungi" id="EJT72468">
    <property type="protein sequence ID" value="EJT72468"/>
    <property type="gene ID" value="GGTG_09334"/>
</dbReference>
<keyword evidence="2" id="KW-0732">Signal</keyword>
<sequence length="74" mass="7869">MFFPKILSIILLAPVLGAMAAPTQTLEERGGRSGYNSVPSNTPTAPQFGALDNGGRSGYNKRHGDVVLVDRQIV</sequence>
<proteinExistence type="predicted"/>
<feature type="region of interest" description="Disordered" evidence="1">
    <location>
        <begin position="27"/>
        <end position="62"/>
    </location>
</feature>
<reference evidence="4" key="5">
    <citation type="submission" date="2018-04" db="UniProtKB">
        <authorList>
            <consortium name="EnsemblFungi"/>
        </authorList>
    </citation>
    <scope>IDENTIFICATION</scope>
    <source>
        <strain evidence="4">R3-111a-1</strain>
    </source>
</reference>
<reference evidence="3" key="3">
    <citation type="submission" date="2010-09" db="EMBL/GenBank/DDBJ databases">
        <title>Annotation of Gaeumannomyces graminis var. tritici R3-111a-1.</title>
        <authorList>
            <consortium name="The Broad Institute Genome Sequencing Platform"/>
            <person name="Ma L.-J."/>
            <person name="Dead R."/>
            <person name="Young S.K."/>
            <person name="Zeng Q."/>
            <person name="Gargeya S."/>
            <person name="Fitzgerald M."/>
            <person name="Haas B."/>
            <person name="Abouelleil A."/>
            <person name="Alvarado L."/>
            <person name="Arachchi H.M."/>
            <person name="Berlin A."/>
            <person name="Brown A."/>
            <person name="Chapman S.B."/>
            <person name="Chen Z."/>
            <person name="Dunbar C."/>
            <person name="Freedman E."/>
            <person name="Gearin G."/>
            <person name="Gellesch M."/>
            <person name="Goldberg J."/>
            <person name="Griggs A."/>
            <person name="Gujja S."/>
            <person name="Heiman D."/>
            <person name="Howarth C."/>
            <person name="Larson L."/>
            <person name="Lui A."/>
            <person name="MacDonald P.J.P."/>
            <person name="Mehta T."/>
            <person name="Montmayeur A."/>
            <person name="Murphy C."/>
            <person name="Neiman D."/>
            <person name="Pearson M."/>
            <person name="Priest M."/>
            <person name="Roberts A."/>
            <person name="Saif S."/>
            <person name="Shea T."/>
            <person name="Shenoy N."/>
            <person name="Sisk P."/>
            <person name="Stolte C."/>
            <person name="Sykes S."/>
            <person name="Yandava C."/>
            <person name="Wortman J."/>
            <person name="Nusbaum C."/>
            <person name="Birren B."/>
        </authorList>
    </citation>
    <scope>NUCLEOTIDE SEQUENCE</scope>
    <source>
        <strain evidence="3">R3-111a-1</strain>
    </source>
</reference>
<name>J3P737_GAET3</name>
<evidence type="ECO:0000256" key="2">
    <source>
        <dbReference type="SAM" id="SignalP"/>
    </source>
</evidence>
<organism evidence="3">
    <name type="scientific">Gaeumannomyces tritici (strain R3-111a-1)</name>
    <name type="common">Wheat and barley take-all root rot fungus</name>
    <name type="synonym">Gaeumannomyces graminis var. tritici</name>
    <dbReference type="NCBI Taxonomy" id="644352"/>
    <lineage>
        <taxon>Eukaryota</taxon>
        <taxon>Fungi</taxon>
        <taxon>Dikarya</taxon>
        <taxon>Ascomycota</taxon>
        <taxon>Pezizomycotina</taxon>
        <taxon>Sordariomycetes</taxon>
        <taxon>Sordariomycetidae</taxon>
        <taxon>Magnaporthales</taxon>
        <taxon>Magnaporthaceae</taxon>
        <taxon>Gaeumannomyces</taxon>
    </lineage>
</organism>
<dbReference type="HOGENOM" id="CLU_2687975_0_0_1"/>
<evidence type="ECO:0000313" key="3">
    <source>
        <dbReference type="EMBL" id="EJT72468.1"/>
    </source>
</evidence>
<reference evidence="5" key="1">
    <citation type="submission" date="2010-07" db="EMBL/GenBank/DDBJ databases">
        <title>The genome sequence of Gaeumannomyces graminis var. tritici strain R3-111a-1.</title>
        <authorList>
            <consortium name="The Broad Institute Genome Sequencing Platform"/>
            <person name="Ma L.-J."/>
            <person name="Dead R."/>
            <person name="Young S."/>
            <person name="Zeng Q."/>
            <person name="Koehrsen M."/>
            <person name="Alvarado L."/>
            <person name="Berlin A."/>
            <person name="Chapman S.B."/>
            <person name="Chen Z."/>
            <person name="Freedman E."/>
            <person name="Gellesch M."/>
            <person name="Goldberg J."/>
            <person name="Griggs A."/>
            <person name="Gujja S."/>
            <person name="Heilman E.R."/>
            <person name="Heiman D."/>
            <person name="Hepburn T."/>
            <person name="Howarth C."/>
            <person name="Jen D."/>
            <person name="Larson L."/>
            <person name="Mehta T."/>
            <person name="Neiman D."/>
            <person name="Pearson M."/>
            <person name="Roberts A."/>
            <person name="Saif S."/>
            <person name="Shea T."/>
            <person name="Shenoy N."/>
            <person name="Sisk P."/>
            <person name="Stolte C."/>
            <person name="Sykes S."/>
            <person name="Walk T."/>
            <person name="White J."/>
            <person name="Yandava C."/>
            <person name="Haas B."/>
            <person name="Nusbaum C."/>
            <person name="Birren B."/>
        </authorList>
    </citation>
    <scope>NUCLEOTIDE SEQUENCE [LARGE SCALE GENOMIC DNA]</scope>
    <source>
        <strain evidence="5">R3-111a-1</strain>
    </source>
</reference>
<evidence type="ECO:0000313" key="4">
    <source>
        <dbReference type="EnsemblFungi" id="EJT72468"/>
    </source>
</evidence>
<reference evidence="3" key="2">
    <citation type="submission" date="2010-07" db="EMBL/GenBank/DDBJ databases">
        <authorList>
            <consortium name="The Broad Institute Genome Sequencing Platform"/>
            <consortium name="Broad Institute Genome Sequencing Center for Infectious Disease"/>
            <person name="Ma L.-J."/>
            <person name="Dead R."/>
            <person name="Young S."/>
            <person name="Zeng Q."/>
            <person name="Koehrsen M."/>
            <person name="Alvarado L."/>
            <person name="Berlin A."/>
            <person name="Chapman S.B."/>
            <person name="Chen Z."/>
            <person name="Freedman E."/>
            <person name="Gellesch M."/>
            <person name="Goldberg J."/>
            <person name="Griggs A."/>
            <person name="Gujja S."/>
            <person name="Heilman E.R."/>
            <person name="Heiman D."/>
            <person name="Hepburn T."/>
            <person name="Howarth C."/>
            <person name="Jen D."/>
            <person name="Larson L."/>
            <person name="Mehta T."/>
            <person name="Neiman D."/>
            <person name="Pearson M."/>
            <person name="Roberts A."/>
            <person name="Saif S."/>
            <person name="Shea T."/>
            <person name="Shenoy N."/>
            <person name="Sisk P."/>
            <person name="Stolte C."/>
            <person name="Sykes S."/>
            <person name="Walk T."/>
            <person name="White J."/>
            <person name="Yandava C."/>
            <person name="Haas B."/>
            <person name="Nusbaum C."/>
            <person name="Birren B."/>
        </authorList>
    </citation>
    <scope>NUCLEOTIDE SEQUENCE</scope>
    <source>
        <strain evidence="3">R3-111a-1</strain>
    </source>
</reference>
<gene>
    <name evidence="4" type="primary">20349792</name>
    <name evidence="3" type="ORF">GGTG_09334</name>
</gene>
<keyword evidence="5" id="KW-1185">Reference proteome</keyword>
<protein>
    <submittedName>
        <fullName evidence="3 4">Uncharacterized protein</fullName>
    </submittedName>
</protein>
<feature type="compositionally biased region" description="Polar residues" evidence="1">
    <location>
        <begin position="34"/>
        <end position="45"/>
    </location>
</feature>
<dbReference type="GeneID" id="20349792"/>
<dbReference type="RefSeq" id="XP_009225442.1">
    <property type="nucleotide sequence ID" value="XM_009227178.1"/>
</dbReference>
<evidence type="ECO:0000256" key="1">
    <source>
        <dbReference type="SAM" id="MobiDB-lite"/>
    </source>
</evidence>
<dbReference type="Proteomes" id="UP000006039">
    <property type="component" value="Unassembled WGS sequence"/>
</dbReference>
<reference evidence="4" key="4">
    <citation type="journal article" date="2015" name="G3 (Bethesda)">
        <title>Genome sequences of three phytopathogenic species of the Magnaporthaceae family of fungi.</title>
        <authorList>
            <person name="Okagaki L.H."/>
            <person name="Nunes C.C."/>
            <person name="Sailsbery J."/>
            <person name="Clay B."/>
            <person name="Brown D."/>
            <person name="John T."/>
            <person name="Oh Y."/>
            <person name="Young N."/>
            <person name="Fitzgerald M."/>
            <person name="Haas B.J."/>
            <person name="Zeng Q."/>
            <person name="Young S."/>
            <person name="Adiconis X."/>
            <person name="Fan L."/>
            <person name="Levin J.Z."/>
            <person name="Mitchell T.K."/>
            <person name="Okubara P.A."/>
            <person name="Farman M.L."/>
            <person name="Kohn L.M."/>
            <person name="Birren B."/>
            <person name="Ma L.-J."/>
            <person name="Dean R.A."/>
        </authorList>
    </citation>
    <scope>NUCLEOTIDE SEQUENCE</scope>
    <source>
        <strain evidence="4">R3-111a-1</strain>
    </source>
</reference>
<accession>J3P737</accession>
<dbReference type="EMBL" id="GL385399">
    <property type="protein sequence ID" value="EJT72468.1"/>
    <property type="molecule type" value="Genomic_DNA"/>
</dbReference>